<keyword evidence="5" id="KW-0804">Transcription</keyword>
<dbReference type="Pfam" id="PF00155">
    <property type="entry name" value="Aminotran_1_2"/>
    <property type="match status" value="1"/>
</dbReference>
<evidence type="ECO:0000259" key="6">
    <source>
        <dbReference type="PROSITE" id="PS50949"/>
    </source>
</evidence>
<dbReference type="InterPro" id="IPR015421">
    <property type="entry name" value="PyrdxlP-dep_Trfase_major"/>
</dbReference>
<dbReference type="InterPro" id="IPR051446">
    <property type="entry name" value="HTH_trans_reg/aminotransferase"/>
</dbReference>
<accession>A0A6M0QXT2</accession>
<evidence type="ECO:0000313" key="7">
    <source>
        <dbReference type="EMBL" id="NEY91564.1"/>
    </source>
</evidence>
<dbReference type="EMBL" id="JAAIVJ010000009">
    <property type="protein sequence ID" value="NEY91564.1"/>
    <property type="molecule type" value="Genomic_DNA"/>
</dbReference>
<keyword evidence="4" id="KW-0238">DNA-binding</keyword>
<dbReference type="Gene3D" id="3.40.640.10">
    <property type="entry name" value="Type I PLP-dependent aspartate aminotransferase-like (Major domain)"/>
    <property type="match status" value="1"/>
</dbReference>
<comment type="similarity">
    <text evidence="1">In the C-terminal section; belongs to the class-I pyridoxal-phosphate-dependent aminotransferase family.</text>
</comment>
<dbReference type="PANTHER" id="PTHR46577:SF1">
    <property type="entry name" value="HTH-TYPE TRANSCRIPTIONAL REGULATORY PROTEIN GABR"/>
    <property type="match status" value="1"/>
</dbReference>
<evidence type="ECO:0000256" key="2">
    <source>
        <dbReference type="ARBA" id="ARBA00022898"/>
    </source>
</evidence>
<sequence length="499" mass="54475">MAKRKSGALLTTIAIDRDSRTPLFRQIEDQLRGRILAGSLSGGTRLPASRALAADLGVSRQTVVQVLESLAAEGFLEMRRGSGTFVAATFPAHVPQRFRSQPEPGPDSAIAPRVSGLGSRFGAAEVDFIARENRPFLPNSPAYDQFPFALWQKYVNRQTRQAYRGTMGYGDPAGYAPLRHAIADYLALHRSDACDPEQIVITPGGHAAFMIAALLLTEPGDGLLFEDPGPMIARNLFEALGRKLVHVPVDDDGMDFEDAIAHGGGERLAFVMPSRQHPLGRTMSLARRLRLLDWANSTDAWILEDDYDSEFRYTGRPLPSIRSIDRSGRVIYVGTFSKALFPALRLGYLVLPPALVSMFRNAIALMVRSVPLATQMALAGFIADGHFASHLRRMRELYAERRQGFLQAATRSGSGLYQVEMPDSGMNAIAWLPGGQDDRETARRAVLAGVHGYPLGDYCVRPLPRPGLLLGFTGVAPHQLGPGLDALAQLLADPAMRRP</sequence>
<protein>
    <submittedName>
        <fullName evidence="7">PLP-dependent aminotransferase family protein</fullName>
    </submittedName>
</protein>
<evidence type="ECO:0000313" key="8">
    <source>
        <dbReference type="Proteomes" id="UP000477782"/>
    </source>
</evidence>
<keyword evidence="2" id="KW-0663">Pyridoxal phosphate</keyword>
<dbReference type="SMART" id="SM00345">
    <property type="entry name" value="HTH_GNTR"/>
    <property type="match status" value="1"/>
</dbReference>
<dbReference type="SUPFAM" id="SSF46785">
    <property type="entry name" value="Winged helix' DNA-binding domain"/>
    <property type="match status" value="1"/>
</dbReference>
<dbReference type="InterPro" id="IPR036390">
    <property type="entry name" value="WH_DNA-bd_sf"/>
</dbReference>
<keyword evidence="7" id="KW-0032">Aminotransferase</keyword>
<evidence type="ECO:0000256" key="4">
    <source>
        <dbReference type="ARBA" id="ARBA00023125"/>
    </source>
</evidence>
<dbReference type="GO" id="GO:0030170">
    <property type="term" value="F:pyridoxal phosphate binding"/>
    <property type="evidence" value="ECO:0007669"/>
    <property type="project" value="InterPro"/>
</dbReference>
<dbReference type="PANTHER" id="PTHR46577">
    <property type="entry name" value="HTH-TYPE TRANSCRIPTIONAL REGULATORY PROTEIN GABR"/>
    <property type="match status" value="1"/>
</dbReference>
<dbReference type="GO" id="GO:0003677">
    <property type="term" value="F:DNA binding"/>
    <property type="evidence" value="ECO:0007669"/>
    <property type="project" value="UniProtKB-KW"/>
</dbReference>
<name>A0A6M0QXT2_9RHOB</name>
<dbReference type="PROSITE" id="PS50949">
    <property type="entry name" value="HTH_GNTR"/>
    <property type="match status" value="1"/>
</dbReference>
<dbReference type="AlphaFoldDB" id="A0A6M0QXT2"/>
<dbReference type="CDD" id="cd00609">
    <property type="entry name" value="AAT_like"/>
    <property type="match status" value="1"/>
</dbReference>
<dbReference type="GO" id="GO:0003700">
    <property type="term" value="F:DNA-binding transcription factor activity"/>
    <property type="evidence" value="ECO:0007669"/>
    <property type="project" value="InterPro"/>
</dbReference>
<dbReference type="Gene3D" id="1.10.10.10">
    <property type="entry name" value="Winged helix-like DNA-binding domain superfamily/Winged helix DNA-binding domain"/>
    <property type="match status" value="1"/>
</dbReference>
<dbReference type="InterPro" id="IPR000524">
    <property type="entry name" value="Tscrpt_reg_HTH_GntR"/>
</dbReference>
<dbReference type="Pfam" id="PF00392">
    <property type="entry name" value="GntR"/>
    <property type="match status" value="1"/>
</dbReference>
<reference evidence="7 8" key="1">
    <citation type="submission" date="2020-02" db="EMBL/GenBank/DDBJ databases">
        <authorList>
            <person name="Chen W.-M."/>
        </authorList>
    </citation>
    <scope>NUCLEOTIDE SEQUENCE [LARGE SCALE GENOMIC DNA]</scope>
    <source>
        <strain evidence="7 8">KMS-5</strain>
    </source>
</reference>
<comment type="caution">
    <text evidence="7">The sequence shown here is derived from an EMBL/GenBank/DDBJ whole genome shotgun (WGS) entry which is preliminary data.</text>
</comment>
<gene>
    <name evidence="7" type="ORF">G4Z14_14760</name>
</gene>
<dbReference type="CDD" id="cd07377">
    <property type="entry name" value="WHTH_GntR"/>
    <property type="match status" value="1"/>
</dbReference>
<dbReference type="Proteomes" id="UP000477782">
    <property type="component" value="Unassembled WGS sequence"/>
</dbReference>
<dbReference type="GO" id="GO:0008483">
    <property type="term" value="F:transaminase activity"/>
    <property type="evidence" value="ECO:0007669"/>
    <property type="project" value="UniProtKB-KW"/>
</dbReference>
<dbReference type="InterPro" id="IPR036388">
    <property type="entry name" value="WH-like_DNA-bd_sf"/>
</dbReference>
<dbReference type="InterPro" id="IPR004839">
    <property type="entry name" value="Aminotransferase_I/II_large"/>
</dbReference>
<dbReference type="PRINTS" id="PR00035">
    <property type="entry name" value="HTHGNTR"/>
</dbReference>
<evidence type="ECO:0000256" key="3">
    <source>
        <dbReference type="ARBA" id="ARBA00023015"/>
    </source>
</evidence>
<evidence type="ECO:0000256" key="1">
    <source>
        <dbReference type="ARBA" id="ARBA00005384"/>
    </source>
</evidence>
<feature type="domain" description="HTH gntR-type" evidence="6">
    <location>
        <begin position="21"/>
        <end position="89"/>
    </location>
</feature>
<proteinExistence type="inferred from homology"/>
<dbReference type="RefSeq" id="WP_164627062.1">
    <property type="nucleotide sequence ID" value="NZ_JAAIVJ010000009.1"/>
</dbReference>
<organism evidence="7 8">
    <name type="scientific">Tabrizicola oligotrophica</name>
    <dbReference type="NCBI Taxonomy" id="2710650"/>
    <lineage>
        <taxon>Bacteria</taxon>
        <taxon>Pseudomonadati</taxon>
        <taxon>Pseudomonadota</taxon>
        <taxon>Alphaproteobacteria</taxon>
        <taxon>Rhodobacterales</taxon>
        <taxon>Paracoccaceae</taxon>
        <taxon>Tabrizicola</taxon>
    </lineage>
</organism>
<dbReference type="InterPro" id="IPR015424">
    <property type="entry name" value="PyrdxlP-dep_Trfase"/>
</dbReference>
<keyword evidence="3" id="KW-0805">Transcription regulation</keyword>
<evidence type="ECO:0000256" key="5">
    <source>
        <dbReference type="ARBA" id="ARBA00023163"/>
    </source>
</evidence>
<keyword evidence="7" id="KW-0808">Transferase</keyword>
<dbReference type="SUPFAM" id="SSF53383">
    <property type="entry name" value="PLP-dependent transferases"/>
    <property type="match status" value="1"/>
</dbReference>
<keyword evidence="8" id="KW-1185">Reference proteome</keyword>